<feature type="region of interest" description="Disordered" evidence="1">
    <location>
        <begin position="206"/>
        <end position="229"/>
    </location>
</feature>
<dbReference type="AlphaFoldDB" id="A0AAV1E6X0"/>
<organism evidence="2 3">
    <name type="scientific">Oldenlandia corymbosa var. corymbosa</name>
    <dbReference type="NCBI Taxonomy" id="529605"/>
    <lineage>
        <taxon>Eukaryota</taxon>
        <taxon>Viridiplantae</taxon>
        <taxon>Streptophyta</taxon>
        <taxon>Embryophyta</taxon>
        <taxon>Tracheophyta</taxon>
        <taxon>Spermatophyta</taxon>
        <taxon>Magnoliopsida</taxon>
        <taxon>eudicotyledons</taxon>
        <taxon>Gunneridae</taxon>
        <taxon>Pentapetalae</taxon>
        <taxon>asterids</taxon>
        <taxon>lamiids</taxon>
        <taxon>Gentianales</taxon>
        <taxon>Rubiaceae</taxon>
        <taxon>Rubioideae</taxon>
        <taxon>Spermacoceae</taxon>
        <taxon>Hedyotis-Oldenlandia complex</taxon>
        <taxon>Oldenlandia</taxon>
    </lineage>
</organism>
<accession>A0AAV1E6X0</accession>
<proteinExistence type="predicted"/>
<reference evidence="2" key="1">
    <citation type="submission" date="2023-03" db="EMBL/GenBank/DDBJ databases">
        <authorList>
            <person name="Julca I."/>
        </authorList>
    </citation>
    <scope>NUCLEOTIDE SEQUENCE</scope>
</reference>
<evidence type="ECO:0000256" key="1">
    <source>
        <dbReference type="SAM" id="MobiDB-lite"/>
    </source>
</evidence>
<protein>
    <submittedName>
        <fullName evidence="2">OLC1v1015799C1</fullName>
    </submittedName>
</protein>
<dbReference type="PANTHER" id="PTHR33233">
    <property type="entry name" value="ENDONUCLEASE/EXONUCLEASE/PHOSPHATASE"/>
    <property type="match status" value="1"/>
</dbReference>
<sequence length="229" mass="25523">MSSGNPRKSLSRGIDSGEVGIDESPKMLSQILGVPVARKIEWSGKNKAEQSKGDLGWQGFNPSKMKKAGAKLEFIAPIEQEGKKVAQMKSPDVKAESEYWEQSLVSFVLVANPPLPVMNRFYSSLWKNDVDKLRSLSRQPKKVQKGEAVVVESEEDDPVQEVENFIRQQHVAEENQQLLDINQSTFQVLALDDEAGPIKTAMESQIEVDTDKPPDPASPGENLFIMEER</sequence>
<feature type="region of interest" description="Disordered" evidence="1">
    <location>
        <begin position="1"/>
        <end position="21"/>
    </location>
</feature>
<dbReference type="PANTHER" id="PTHR33233:SF17">
    <property type="entry name" value="DUF4283 DOMAIN-CONTAINING PROTEIN"/>
    <property type="match status" value="1"/>
</dbReference>
<evidence type="ECO:0000313" key="2">
    <source>
        <dbReference type="EMBL" id="CAI9114970.1"/>
    </source>
</evidence>
<dbReference type="EMBL" id="OX459125">
    <property type="protein sequence ID" value="CAI9114970.1"/>
    <property type="molecule type" value="Genomic_DNA"/>
</dbReference>
<gene>
    <name evidence="2" type="ORF">OLC1_LOCUS21582</name>
</gene>
<keyword evidence="3" id="KW-1185">Reference proteome</keyword>
<evidence type="ECO:0000313" key="3">
    <source>
        <dbReference type="Proteomes" id="UP001161247"/>
    </source>
</evidence>
<name>A0AAV1E6X0_OLDCO</name>
<dbReference type="Proteomes" id="UP001161247">
    <property type="component" value="Chromosome 8"/>
</dbReference>